<name>A0A0F7SID2_PHARH</name>
<organism evidence="8">
    <name type="scientific">Phaffia rhodozyma</name>
    <name type="common">Yeast</name>
    <name type="synonym">Xanthophyllomyces dendrorhous</name>
    <dbReference type="NCBI Taxonomy" id="264483"/>
    <lineage>
        <taxon>Eukaryota</taxon>
        <taxon>Fungi</taxon>
        <taxon>Dikarya</taxon>
        <taxon>Basidiomycota</taxon>
        <taxon>Agaricomycotina</taxon>
        <taxon>Tremellomycetes</taxon>
        <taxon>Cystofilobasidiales</taxon>
        <taxon>Mrakiaceae</taxon>
        <taxon>Phaffia</taxon>
    </lineage>
</organism>
<evidence type="ECO:0000256" key="4">
    <source>
        <dbReference type="ARBA" id="ARBA00022801"/>
    </source>
</evidence>
<keyword evidence="5" id="KW-0342">GTP-binding</keyword>
<evidence type="ECO:0000259" key="7">
    <source>
        <dbReference type="PROSITE" id="PS51721"/>
    </source>
</evidence>
<feature type="compositionally biased region" description="Acidic residues" evidence="6">
    <location>
        <begin position="270"/>
        <end position="293"/>
    </location>
</feature>
<feature type="compositionally biased region" description="Basic residues" evidence="6">
    <location>
        <begin position="707"/>
        <end position="726"/>
    </location>
</feature>
<dbReference type="InterPro" id="IPR027417">
    <property type="entry name" value="P-loop_NTPase"/>
</dbReference>
<dbReference type="CDD" id="cd01857">
    <property type="entry name" value="HSR1_MMR1"/>
    <property type="match status" value="1"/>
</dbReference>
<keyword evidence="2" id="KW-0963">Cytoplasm</keyword>
<evidence type="ECO:0000256" key="2">
    <source>
        <dbReference type="ARBA" id="ARBA00022490"/>
    </source>
</evidence>
<dbReference type="InterPro" id="IPR043358">
    <property type="entry name" value="GNL1-like"/>
</dbReference>
<dbReference type="InterPro" id="IPR030378">
    <property type="entry name" value="G_CP_dom"/>
</dbReference>
<feature type="domain" description="CP-type G" evidence="7">
    <location>
        <begin position="160"/>
        <end position="427"/>
    </location>
</feature>
<keyword evidence="4" id="KW-0378">Hydrolase</keyword>
<dbReference type="GO" id="GO:0005525">
    <property type="term" value="F:GTP binding"/>
    <property type="evidence" value="ECO:0007669"/>
    <property type="project" value="UniProtKB-KW"/>
</dbReference>
<evidence type="ECO:0000256" key="1">
    <source>
        <dbReference type="ARBA" id="ARBA00004496"/>
    </source>
</evidence>
<dbReference type="SUPFAM" id="SSF52540">
    <property type="entry name" value="P-loop containing nucleoside triphosphate hydrolases"/>
    <property type="match status" value="1"/>
</dbReference>
<evidence type="ECO:0000256" key="6">
    <source>
        <dbReference type="SAM" id="MobiDB-lite"/>
    </source>
</evidence>
<feature type="compositionally biased region" description="Basic and acidic residues" evidence="6">
    <location>
        <begin position="633"/>
        <end position="643"/>
    </location>
</feature>
<dbReference type="GO" id="GO:0003924">
    <property type="term" value="F:GTPase activity"/>
    <property type="evidence" value="ECO:0007669"/>
    <property type="project" value="InterPro"/>
</dbReference>
<dbReference type="AlphaFoldDB" id="A0A0F7SID2"/>
<comment type="subcellular location">
    <subcellularLocation>
        <location evidence="1">Cytoplasm</location>
    </subcellularLocation>
</comment>
<accession>A0A0F7SID2</accession>
<evidence type="ECO:0000256" key="3">
    <source>
        <dbReference type="ARBA" id="ARBA00022741"/>
    </source>
</evidence>
<dbReference type="Pfam" id="PF01926">
    <property type="entry name" value="MMR_HSR1"/>
    <property type="match status" value="1"/>
</dbReference>
<evidence type="ECO:0000313" key="8">
    <source>
        <dbReference type="EMBL" id="CDZ96722.1"/>
    </source>
</evidence>
<protein>
    <submittedName>
        <fullName evidence="8">Predicted GTP-binding protein MMR1</fullName>
    </submittedName>
</protein>
<reference evidence="8" key="1">
    <citation type="submission" date="2014-08" db="EMBL/GenBank/DDBJ databases">
        <authorList>
            <person name="Sharma Rahul"/>
            <person name="Thines Marco"/>
        </authorList>
    </citation>
    <scope>NUCLEOTIDE SEQUENCE</scope>
</reference>
<feature type="region of interest" description="Disordered" evidence="6">
    <location>
        <begin position="601"/>
        <end position="726"/>
    </location>
</feature>
<feature type="compositionally biased region" description="Polar residues" evidence="6">
    <location>
        <begin position="605"/>
        <end position="618"/>
    </location>
</feature>
<evidence type="ECO:0000256" key="5">
    <source>
        <dbReference type="ARBA" id="ARBA00023134"/>
    </source>
</evidence>
<dbReference type="GO" id="GO:0000054">
    <property type="term" value="P:ribosomal subunit export from nucleus"/>
    <property type="evidence" value="ECO:0007669"/>
    <property type="project" value="TreeGrafter"/>
</dbReference>
<keyword evidence="3" id="KW-0547">Nucleotide-binding</keyword>
<sequence>MVDGNGLGRAIIKNKIKVASTAPDELLHFKEADDRLRSVTQEGDLDEFLNTAQLAATDFTAERQNVKIITAPTSSTNLNAVEENPHLLSVNEEAQVREVHGQMKNRLRVPRRPMWNKDMTARQLERSERDSFLEWRRGLAELSDLHSLLLTPFERNLEVWRQLWRVLERSHLIVQIVDARNPDSFRCGDLEEYVASLDVEGRPVGADSAEGSKRKSLLLINKSDLLTLNQRRQWADHFESLGIRYAFFSALNATALQEAAALAAQAAALAEEEASSDEDDSERDESSDEDEAELADKVSRPVGFTGPAYDGEEEKKAGIDLEHDEQRLEEGYEERLRVLSVLELEELFESEAPSLNDFVTADHPKPPSKLVVGLVGYPNVGKSSTINALLGSKRVSVSATPGKTKHFQTLPFTPEITLCDCPGLVFPQFATTKAELVCDGVLPIDQMREYSGPIELVARRVPREVLEMTYAIRIEVTPIEDGGTGKVKAEDFLSSYAIARGYTRASFGLPDTSRAARYVLKDYVNAKLLYCHPPPNTTADEFNEESRAKQMEAMALLNKKKAPVTRVGKGADTFVRETDGPNAGSLPDPAYDDQGNPIDVAPDQTKATPKVFSSISSRADNRPSLPMSQISRGIDRGFFKEDNVSLEARPRTKGTSSRIEGAEGFSRPRMYGVQNSVGNDGSEIDKSTLQTRFAELGTSERRENGKASKRHFKEKKGKKRSGAGYD</sequence>
<feature type="region of interest" description="Disordered" evidence="6">
    <location>
        <begin position="270"/>
        <end position="325"/>
    </location>
</feature>
<dbReference type="Gene3D" id="3.40.50.300">
    <property type="entry name" value="P-loop containing nucleotide triphosphate hydrolases"/>
    <property type="match status" value="2"/>
</dbReference>
<dbReference type="GO" id="GO:0005829">
    <property type="term" value="C:cytosol"/>
    <property type="evidence" value="ECO:0007669"/>
    <property type="project" value="TreeGrafter"/>
</dbReference>
<dbReference type="PANTHER" id="PTHR45709">
    <property type="entry name" value="LARGE SUBUNIT GTPASE 1 HOMOLOG-RELATED"/>
    <property type="match status" value="1"/>
</dbReference>
<dbReference type="InterPro" id="IPR006073">
    <property type="entry name" value="GTP-bd"/>
</dbReference>
<proteinExistence type="predicted"/>
<feature type="compositionally biased region" description="Basic and acidic residues" evidence="6">
    <location>
        <begin position="313"/>
        <end position="325"/>
    </location>
</feature>
<dbReference type="PANTHER" id="PTHR45709:SF2">
    <property type="entry name" value="LARGE SUBUNIT GTPASE 1 HOMOLOG"/>
    <property type="match status" value="1"/>
</dbReference>
<dbReference type="PROSITE" id="PS51721">
    <property type="entry name" value="G_CP"/>
    <property type="match status" value="1"/>
</dbReference>
<dbReference type="EMBL" id="LN483167">
    <property type="protein sequence ID" value="CDZ96722.1"/>
    <property type="molecule type" value="Genomic_DNA"/>
</dbReference>